<dbReference type="EMBL" id="PCYM01000002">
    <property type="protein sequence ID" value="PIR47741.1"/>
    <property type="molecule type" value="Genomic_DNA"/>
</dbReference>
<dbReference type="AlphaFoldDB" id="A0A2H0RMG2"/>
<organism evidence="1 2">
    <name type="scientific">Candidatus Uhrbacteria bacterium CG10_big_fil_rev_8_21_14_0_10_50_16</name>
    <dbReference type="NCBI Taxonomy" id="1975039"/>
    <lineage>
        <taxon>Bacteria</taxon>
        <taxon>Candidatus Uhriibacteriota</taxon>
    </lineage>
</organism>
<accession>A0A2H0RMG2</accession>
<comment type="caution">
    <text evidence="1">The sequence shown here is derived from an EMBL/GenBank/DDBJ whole genome shotgun (WGS) entry which is preliminary data.</text>
</comment>
<evidence type="ECO:0000313" key="2">
    <source>
        <dbReference type="Proteomes" id="UP000230084"/>
    </source>
</evidence>
<name>A0A2H0RMG2_9BACT</name>
<gene>
    <name evidence="1" type="ORF">COV06_01980</name>
</gene>
<dbReference type="Proteomes" id="UP000230084">
    <property type="component" value="Unassembled WGS sequence"/>
</dbReference>
<sequence length="231" mass="26178">MMEKETNVMVRLPAREWEILIKEVLAAEADLPSWEWCRTSGAPREEEGRRRDAARTALRVAMGRSPANERMEDRLANKAGCVLLVDGRFEIGGSVGERKLLINGRIRATLRLGGRLDGRVDVVTREAAEAAYQERRQASRHAEAAYKAARQELIHELLQADLAEPADFGRWTYAYGQFGGYFYRTGVSGPRVAANSAFVAAFGRDWRKTANDRRCEKIELELDRRLYGARY</sequence>
<protein>
    <submittedName>
        <fullName evidence="1">Uncharacterized protein</fullName>
    </submittedName>
</protein>
<evidence type="ECO:0000313" key="1">
    <source>
        <dbReference type="EMBL" id="PIR47741.1"/>
    </source>
</evidence>
<proteinExistence type="predicted"/>
<reference evidence="1 2" key="1">
    <citation type="submission" date="2017-09" db="EMBL/GenBank/DDBJ databases">
        <title>Depth-based differentiation of microbial function through sediment-hosted aquifers and enrichment of novel symbionts in the deep terrestrial subsurface.</title>
        <authorList>
            <person name="Probst A.J."/>
            <person name="Ladd B."/>
            <person name="Jarett J.K."/>
            <person name="Geller-Mcgrath D.E."/>
            <person name="Sieber C.M."/>
            <person name="Emerson J.B."/>
            <person name="Anantharaman K."/>
            <person name="Thomas B.C."/>
            <person name="Malmstrom R."/>
            <person name="Stieglmeier M."/>
            <person name="Klingl A."/>
            <person name="Woyke T."/>
            <person name="Ryan C.M."/>
            <person name="Banfield J.F."/>
        </authorList>
    </citation>
    <scope>NUCLEOTIDE SEQUENCE [LARGE SCALE GENOMIC DNA]</scope>
    <source>
        <strain evidence="1">CG10_big_fil_rev_8_21_14_0_10_50_16</strain>
    </source>
</reference>